<proteinExistence type="predicted"/>
<dbReference type="InterPro" id="IPR050994">
    <property type="entry name" value="At_inactive_RLKs"/>
</dbReference>
<dbReference type="Gene3D" id="3.80.10.10">
    <property type="entry name" value="Ribonuclease Inhibitor"/>
    <property type="match status" value="1"/>
</dbReference>
<accession>M8C0I3</accession>
<evidence type="ECO:0000313" key="1">
    <source>
        <dbReference type="EnsemblPlants" id="EMT12594"/>
    </source>
</evidence>
<sequence>MDVTSVGRPAVRRLDRRLSTSKASSLPSMLEGIGPNSPTAGTIPTSLASKLAFLDLSYNSFVGEIPLKVQNMTGLIGLSLQNNSLSGPIPDLHLPKLRNCTTSSQCSNCPDRGQKPLKIAVVAVGTVILLIIMVILMVCTCKRKRYKPEYSNGYHVQEPEAVGRAKKSKPEYSSGYHVQEPEVVGRAKKSKLEYSGGIEAERNKLVFFEGCSYDFDLDDLVRASGEVLGKGTYGPTYKAGLEDGTTVVVKRLKEVVVGKKVFESRWR</sequence>
<dbReference type="ExpressionAtlas" id="M8C0I3">
    <property type="expression patterns" value="baseline"/>
</dbReference>
<dbReference type="SUPFAM" id="SSF52058">
    <property type="entry name" value="L domain-like"/>
    <property type="match status" value="1"/>
</dbReference>
<name>M8C0I3_AEGTA</name>
<dbReference type="EnsemblPlants" id="EMT12594">
    <property type="protein sequence ID" value="EMT12594"/>
    <property type="gene ID" value="F775_15878"/>
</dbReference>
<dbReference type="PANTHER" id="PTHR48010">
    <property type="entry name" value="OS05G0588300 PROTEIN"/>
    <property type="match status" value="1"/>
</dbReference>
<reference evidence="1" key="1">
    <citation type="submission" date="2015-06" db="UniProtKB">
        <authorList>
            <consortium name="EnsemblPlants"/>
        </authorList>
    </citation>
    <scope>IDENTIFICATION</scope>
</reference>
<dbReference type="InterPro" id="IPR032675">
    <property type="entry name" value="LRR_dom_sf"/>
</dbReference>
<dbReference type="Gene3D" id="3.30.200.20">
    <property type="entry name" value="Phosphorylase Kinase, domain 1"/>
    <property type="match status" value="1"/>
</dbReference>
<protein>
    <submittedName>
        <fullName evidence="1">Putative inactive receptor kinase</fullName>
    </submittedName>
</protein>
<dbReference type="InterPro" id="IPR001611">
    <property type="entry name" value="Leu-rich_rpt"/>
</dbReference>
<organism evidence="1">
    <name type="scientific">Aegilops tauschii</name>
    <name type="common">Tausch's goatgrass</name>
    <name type="synonym">Aegilops squarrosa</name>
    <dbReference type="NCBI Taxonomy" id="37682"/>
    <lineage>
        <taxon>Eukaryota</taxon>
        <taxon>Viridiplantae</taxon>
        <taxon>Streptophyta</taxon>
        <taxon>Embryophyta</taxon>
        <taxon>Tracheophyta</taxon>
        <taxon>Spermatophyta</taxon>
        <taxon>Magnoliopsida</taxon>
        <taxon>Liliopsida</taxon>
        <taxon>Poales</taxon>
        <taxon>Poaceae</taxon>
        <taxon>BOP clade</taxon>
        <taxon>Pooideae</taxon>
        <taxon>Triticodae</taxon>
        <taxon>Triticeae</taxon>
        <taxon>Triticinae</taxon>
        <taxon>Aegilops</taxon>
    </lineage>
</organism>
<dbReference type="PANTHER" id="PTHR48010:SF55">
    <property type="entry name" value="OS01G0607900 PROTEIN"/>
    <property type="match status" value="1"/>
</dbReference>
<dbReference type="Pfam" id="PF00560">
    <property type="entry name" value="LRR_1"/>
    <property type="match status" value="1"/>
</dbReference>
<dbReference type="AlphaFoldDB" id="M8C0I3"/>